<sequence>MVHGLVGAGVRRVRLTGGEPLIHPDVVEVIRFLGTLDLDDLALTTNATQLAKLARPLREAGLRRLNVSLDTLDPVRFERMTRGGKLDGVLAGIHAALDVGYDEIKLNAVVVRGENDDEIASLVAWCWERGIVPRLLEVMHIGEGAKLKDRVVTAREMIAKLAHLLEPGDAEREPDRGPAGYLRARHDTTKKVGFITGTSDTYCKGCDRLRVASDGTLRPCLATNDGLSAAHEACTGNAEAVADAVGRAWAMKPDGETWKGCTEDSASHVSMRGIGG</sequence>
<dbReference type="Proteomes" id="UP000064967">
    <property type="component" value="Chromosome"/>
</dbReference>
<dbReference type="Pfam" id="PF06463">
    <property type="entry name" value="Mob_synth_C"/>
    <property type="match status" value="1"/>
</dbReference>
<evidence type="ECO:0000256" key="2">
    <source>
        <dbReference type="ARBA" id="ARBA00022691"/>
    </source>
</evidence>
<feature type="domain" description="Radical SAM core" evidence="9">
    <location>
        <begin position="1"/>
        <end position="169"/>
    </location>
</feature>
<dbReference type="PANTHER" id="PTHR22960">
    <property type="entry name" value="MOLYBDOPTERIN COFACTOR SYNTHESIS PROTEIN A"/>
    <property type="match status" value="1"/>
</dbReference>
<name>A0A0K1QBU1_9BACT</name>
<dbReference type="PATRIC" id="fig|1391654.3.peg.10031"/>
<dbReference type="CDD" id="cd01335">
    <property type="entry name" value="Radical_SAM"/>
    <property type="match status" value="1"/>
</dbReference>
<dbReference type="PROSITE" id="PS51918">
    <property type="entry name" value="RADICAL_SAM"/>
    <property type="match status" value="1"/>
</dbReference>
<keyword evidence="2" id="KW-0949">S-adenosyl-L-methionine</keyword>
<keyword evidence="5" id="KW-0408">Iron</keyword>
<reference evidence="10 11" key="1">
    <citation type="submission" date="2015-08" db="EMBL/GenBank/DDBJ databases">
        <authorList>
            <person name="Babu N.S."/>
            <person name="Beckwith C.J."/>
            <person name="Beseler K.G."/>
            <person name="Brison A."/>
            <person name="Carone J.V."/>
            <person name="Caskin T.P."/>
            <person name="Diamond M."/>
            <person name="Durham M.E."/>
            <person name="Foxe J.M."/>
            <person name="Go M."/>
            <person name="Henderson B.A."/>
            <person name="Jones I.B."/>
            <person name="McGettigan J.A."/>
            <person name="Micheletti S.J."/>
            <person name="Nasrallah M.E."/>
            <person name="Ortiz D."/>
            <person name="Piller C.R."/>
            <person name="Privatt S.R."/>
            <person name="Schneider S.L."/>
            <person name="Sharp S."/>
            <person name="Smith T.C."/>
            <person name="Stanton J.D."/>
            <person name="Ullery H.E."/>
            <person name="Wilson R.J."/>
            <person name="Serrano M.G."/>
            <person name="Buck G."/>
            <person name="Lee V."/>
            <person name="Wang Y."/>
            <person name="Carvalho R."/>
            <person name="Voegtly L."/>
            <person name="Shi R."/>
            <person name="Duckworth R."/>
            <person name="Johnson A."/>
            <person name="Loviza R."/>
            <person name="Walstead R."/>
            <person name="Shah Z."/>
            <person name="Kiflezghi M."/>
            <person name="Wade K."/>
            <person name="Ball S.L."/>
            <person name="Bradley K.W."/>
            <person name="Asai D.J."/>
            <person name="Bowman C.A."/>
            <person name="Russell D.A."/>
            <person name="Pope W.H."/>
            <person name="Jacobs-Sera D."/>
            <person name="Hendrix R.W."/>
            <person name="Hatfull G.F."/>
        </authorList>
    </citation>
    <scope>NUCLEOTIDE SEQUENCE [LARGE SCALE GENOMIC DNA]</scope>
    <source>
        <strain evidence="10 11">DSM 27648</strain>
    </source>
</reference>
<comment type="cofactor">
    <cofactor evidence="1">
        <name>[4Fe-4S] cluster</name>
        <dbReference type="ChEBI" id="CHEBI:49883"/>
    </cofactor>
</comment>
<evidence type="ECO:0000256" key="1">
    <source>
        <dbReference type="ARBA" id="ARBA00001966"/>
    </source>
</evidence>
<dbReference type="InterPro" id="IPR013785">
    <property type="entry name" value="Aldolase_TIM"/>
</dbReference>
<dbReference type="Pfam" id="PF04055">
    <property type="entry name" value="Radical_SAM"/>
    <property type="match status" value="1"/>
</dbReference>
<dbReference type="STRING" id="1391654.AKJ09_09904"/>
<evidence type="ECO:0000256" key="6">
    <source>
        <dbReference type="ARBA" id="ARBA00023014"/>
    </source>
</evidence>
<dbReference type="PANTHER" id="PTHR22960:SF0">
    <property type="entry name" value="MOLYBDENUM COFACTOR BIOSYNTHESIS PROTEIN 1"/>
    <property type="match status" value="1"/>
</dbReference>
<gene>
    <name evidence="10" type="ORF">AKJ09_09904</name>
</gene>
<evidence type="ECO:0000256" key="7">
    <source>
        <dbReference type="ARBA" id="ARBA00023134"/>
    </source>
</evidence>
<dbReference type="Gene3D" id="3.20.20.70">
    <property type="entry name" value="Aldolase class I"/>
    <property type="match status" value="1"/>
</dbReference>
<dbReference type="GO" id="GO:0061799">
    <property type="term" value="F:cyclic pyranopterin monophosphate synthase activity"/>
    <property type="evidence" value="ECO:0007669"/>
    <property type="project" value="TreeGrafter"/>
</dbReference>
<dbReference type="InterPro" id="IPR010505">
    <property type="entry name" value="MoaA_twitch"/>
</dbReference>
<keyword evidence="3" id="KW-0479">Metal-binding</keyword>
<protein>
    <submittedName>
        <fullName evidence="10">Molybdenum cofactor biosynthesis protein MoaA</fullName>
    </submittedName>
</protein>
<evidence type="ECO:0000256" key="8">
    <source>
        <dbReference type="ARBA" id="ARBA00023150"/>
    </source>
</evidence>
<dbReference type="SUPFAM" id="SSF102114">
    <property type="entry name" value="Radical SAM enzymes"/>
    <property type="match status" value="1"/>
</dbReference>
<evidence type="ECO:0000256" key="4">
    <source>
        <dbReference type="ARBA" id="ARBA00022741"/>
    </source>
</evidence>
<dbReference type="InterPro" id="IPR058240">
    <property type="entry name" value="rSAM_sf"/>
</dbReference>
<dbReference type="GO" id="GO:0051539">
    <property type="term" value="F:4 iron, 4 sulfur cluster binding"/>
    <property type="evidence" value="ECO:0007669"/>
    <property type="project" value="UniProtKB-KW"/>
</dbReference>
<organism evidence="10 11">
    <name type="scientific">Labilithrix luteola</name>
    <dbReference type="NCBI Taxonomy" id="1391654"/>
    <lineage>
        <taxon>Bacteria</taxon>
        <taxon>Pseudomonadati</taxon>
        <taxon>Myxococcota</taxon>
        <taxon>Polyangia</taxon>
        <taxon>Polyangiales</taxon>
        <taxon>Labilitrichaceae</taxon>
        <taxon>Labilithrix</taxon>
    </lineage>
</organism>
<dbReference type="GO" id="GO:0046872">
    <property type="term" value="F:metal ion binding"/>
    <property type="evidence" value="ECO:0007669"/>
    <property type="project" value="UniProtKB-KW"/>
</dbReference>
<keyword evidence="7" id="KW-0342">GTP-binding</keyword>
<dbReference type="GO" id="GO:0006777">
    <property type="term" value="P:Mo-molybdopterin cofactor biosynthetic process"/>
    <property type="evidence" value="ECO:0007669"/>
    <property type="project" value="UniProtKB-KW"/>
</dbReference>
<dbReference type="GO" id="GO:0005525">
    <property type="term" value="F:GTP binding"/>
    <property type="evidence" value="ECO:0007669"/>
    <property type="project" value="UniProtKB-KW"/>
</dbReference>
<dbReference type="GO" id="GO:0061798">
    <property type="term" value="F:GTP 3',8'-cyclase activity"/>
    <property type="evidence" value="ECO:0007669"/>
    <property type="project" value="TreeGrafter"/>
</dbReference>
<evidence type="ECO:0000256" key="5">
    <source>
        <dbReference type="ARBA" id="ARBA00023004"/>
    </source>
</evidence>
<keyword evidence="11" id="KW-1185">Reference proteome</keyword>
<dbReference type="InterPro" id="IPR007197">
    <property type="entry name" value="rSAM"/>
</dbReference>
<evidence type="ECO:0000256" key="3">
    <source>
        <dbReference type="ARBA" id="ARBA00022723"/>
    </source>
</evidence>
<dbReference type="AlphaFoldDB" id="A0A0K1QBU1"/>
<dbReference type="EMBL" id="CP012333">
    <property type="protein sequence ID" value="AKV03241.1"/>
    <property type="molecule type" value="Genomic_DNA"/>
</dbReference>
<dbReference type="InterPro" id="IPR050105">
    <property type="entry name" value="MoCo_biosynth_MoaA/MoaC"/>
</dbReference>
<accession>A0A0K1QBU1</accession>
<keyword evidence="8" id="KW-0501">Molybdenum cofactor biosynthesis</keyword>
<keyword evidence="6" id="KW-0411">Iron-sulfur</keyword>
<keyword evidence="4" id="KW-0547">Nucleotide-binding</keyword>
<evidence type="ECO:0000259" key="9">
    <source>
        <dbReference type="PROSITE" id="PS51918"/>
    </source>
</evidence>
<proteinExistence type="predicted"/>
<evidence type="ECO:0000313" key="11">
    <source>
        <dbReference type="Proteomes" id="UP000064967"/>
    </source>
</evidence>
<evidence type="ECO:0000313" key="10">
    <source>
        <dbReference type="EMBL" id="AKV03241.1"/>
    </source>
</evidence>
<dbReference type="KEGG" id="llu:AKJ09_09904"/>